<dbReference type="Gene3D" id="2.40.70.10">
    <property type="entry name" value="Acid Proteases"/>
    <property type="match status" value="1"/>
</dbReference>
<dbReference type="InterPro" id="IPR034122">
    <property type="entry name" value="Retropepsin-like_bacterial"/>
</dbReference>
<evidence type="ECO:0000313" key="1">
    <source>
        <dbReference type="EMBL" id="ERK51087.1"/>
    </source>
</evidence>
<keyword evidence="2" id="KW-1185">Reference proteome</keyword>
<dbReference type="AlphaFoldDB" id="U2RK62"/>
<dbReference type="PATRIC" id="fig|1256908.3.peg.438"/>
<accession>U2RK62</accession>
<gene>
    <name evidence="1" type="ORF">HMPREF0373_00481</name>
</gene>
<dbReference type="CDD" id="cd05483">
    <property type="entry name" value="retropepsin_like_bacteria"/>
    <property type="match status" value="1"/>
</dbReference>
<dbReference type="Pfam" id="PF13650">
    <property type="entry name" value="Asp_protease_2"/>
    <property type="match status" value="1"/>
</dbReference>
<dbReference type="InterPro" id="IPR021109">
    <property type="entry name" value="Peptidase_aspartic_dom_sf"/>
</dbReference>
<protein>
    <recommendedName>
        <fullName evidence="3">Peptidase A2 domain-containing protein</fullName>
    </recommendedName>
</protein>
<evidence type="ECO:0008006" key="3">
    <source>
        <dbReference type="Google" id="ProtNLM"/>
    </source>
</evidence>
<comment type="caution">
    <text evidence="1">The sequence shown here is derived from an EMBL/GenBank/DDBJ whole genome shotgun (WGS) entry which is preliminary data.</text>
</comment>
<organism evidence="1 2">
    <name type="scientific">Eubacterium ramulus ATCC 29099</name>
    <dbReference type="NCBI Taxonomy" id="1256908"/>
    <lineage>
        <taxon>Bacteria</taxon>
        <taxon>Bacillati</taxon>
        <taxon>Bacillota</taxon>
        <taxon>Clostridia</taxon>
        <taxon>Eubacteriales</taxon>
        <taxon>Eubacteriaceae</taxon>
        <taxon>Eubacterium</taxon>
    </lineage>
</organism>
<reference evidence="1 2" key="1">
    <citation type="submission" date="2013-06" db="EMBL/GenBank/DDBJ databases">
        <authorList>
            <person name="Weinstock G."/>
            <person name="Sodergren E."/>
            <person name="Lobos E.A."/>
            <person name="Fulton L."/>
            <person name="Fulton R."/>
            <person name="Courtney L."/>
            <person name="Fronick C."/>
            <person name="O'Laughlin M."/>
            <person name="Godfrey J."/>
            <person name="Wilson R.M."/>
            <person name="Miner T."/>
            <person name="Farmer C."/>
            <person name="Delehaunty K."/>
            <person name="Cordes M."/>
            <person name="Minx P."/>
            <person name="Tomlinson C."/>
            <person name="Chen J."/>
            <person name="Wollam A."/>
            <person name="Pepin K.H."/>
            <person name="Bhonagiri V."/>
            <person name="Zhang X."/>
            <person name="Warren W."/>
            <person name="Mitreva M."/>
            <person name="Mardis E.R."/>
            <person name="Wilson R.K."/>
        </authorList>
    </citation>
    <scope>NUCLEOTIDE SEQUENCE [LARGE SCALE GENOMIC DNA]</scope>
    <source>
        <strain evidence="1 2">ATCC 29099</strain>
    </source>
</reference>
<dbReference type="EMBL" id="AWVJ01000035">
    <property type="protein sequence ID" value="ERK51087.1"/>
    <property type="molecule type" value="Genomic_DNA"/>
</dbReference>
<sequence>MWYASFIQFGKIDTDTTGQKWLVVFLMEKISMDNTVYIGVVDTKKKSPSCDVENSVVYANSTITNRYSGIANRLITSLCVQECLDNAERFRIEHALWDTGASGSCISERMARKMGLHPVDTGVGISSIGQQDILYYIVDVRLSDDIVFKNMKIAGFPLENHNVDFIIGMDIIAKGNLTIRNNNGKTEVEFSI</sequence>
<dbReference type="HOGENOM" id="CLU_1413272_0_0_9"/>
<name>U2RK62_EUBRA</name>
<proteinExistence type="predicted"/>
<dbReference type="SUPFAM" id="SSF50630">
    <property type="entry name" value="Acid proteases"/>
    <property type="match status" value="1"/>
</dbReference>
<dbReference type="Proteomes" id="UP000016608">
    <property type="component" value="Unassembled WGS sequence"/>
</dbReference>
<evidence type="ECO:0000313" key="2">
    <source>
        <dbReference type="Proteomes" id="UP000016608"/>
    </source>
</evidence>